<sequence length="215" mass="24192">MIISAGRQYIFVHVPKTGGTSFARALEARAMADDILIGDTPKALRRKARLKSLNPRGRLWKHATLADIDGILTPGQIAGMFCVTLVRNPWDRAVSYYHWLQRQGFDHPAVGLAQSLGFADFLRHPQTVASLSGWPVARYMTDVTGVDRTSAVLRLEHLEEDIAGFAAHLGFRPEMPHVNRSNRRREYRGYYDAALADHLGRVCSVDVARFGYRFE</sequence>
<dbReference type="SUPFAM" id="SSF52540">
    <property type="entry name" value="P-loop containing nucleoside triphosphate hydrolases"/>
    <property type="match status" value="1"/>
</dbReference>
<reference evidence="1 2" key="1">
    <citation type="submission" date="2024-01" db="EMBL/GenBank/DDBJ databases">
        <title>Mesobacterium rodlantinim sp. nov., isolated from shallow sea hydrothermal systems off Kueishantao Island.</title>
        <authorList>
            <person name="Su Z."/>
            <person name="Tang K."/>
        </authorList>
    </citation>
    <scope>NUCLEOTIDE SEQUENCE [LARGE SCALE GENOMIC DNA]</scope>
    <source>
        <strain evidence="1 2">TK19101</strain>
    </source>
</reference>
<gene>
    <name evidence="1" type="ORF">VK792_14435</name>
</gene>
<name>A0ABU6HJ53_9RHOB</name>
<protein>
    <submittedName>
        <fullName evidence="1">Sulfotransferase family 2 domain-containing protein</fullName>
    </submittedName>
</protein>
<dbReference type="RefSeq" id="WP_326298301.1">
    <property type="nucleotide sequence ID" value="NZ_JAYLLH010000023.1"/>
</dbReference>
<dbReference type="InterPro" id="IPR027417">
    <property type="entry name" value="P-loop_NTPase"/>
</dbReference>
<evidence type="ECO:0000313" key="2">
    <source>
        <dbReference type="Proteomes" id="UP001348149"/>
    </source>
</evidence>
<organism evidence="1 2">
    <name type="scientific">Mesobacterium hydrothermale</name>
    <dbReference type="NCBI Taxonomy" id="3111907"/>
    <lineage>
        <taxon>Bacteria</taxon>
        <taxon>Pseudomonadati</taxon>
        <taxon>Pseudomonadota</taxon>
        <taxon>Alphaproteobacteria</taxon>
        <taxon>Rhodobacterales</taxon>
        <taxon>Roseobacteraceae</taxon>
        <taxon>Mesobacterium</taxon>
    </lineage>
</organism>
<evidence type="ECO:0000313" key="1">
    <source>
        <dbReference type="EMBL" id="MEC3862487.1"/>
    </source>
</evidence>
<dbReference type="EMBL" id="JAYLLH010000023">
    <property type="protein sequence ID" value="MEC3862487.1"/>
    <property type="molecule type" value="Genomic_DNA"/>
</dbReference>
<dbReference type="Gene3D" id="3.40.50.300">
    <property type="entry name" value="P-loop containing nucleotide triphosphate hydrolases"/>
    <property type="match status" value="1"/>
</dbReference>
<accession>A0ABU6HJ53</accession>
<keyword evidence="2" id="KW-1185">Reference proteome</keyword>
<proteinExistence type="predicted"/>
<dbReference type="Proteomes" id="UP001348149">
    <property type="component" value="Unassembled WGS sequence"/>
</dbReference>
<comment type="caution">
    <text evidence="1">The sequence shown here is derived from an EMBL/GenBank/DDBJ whole genome shotgun (WGS) entry which is preliminary data.</text>
</comment>